<evidence type="ECO:0000256" key="5">
    <source>
        <dbReference type="ARBA" id="ARBA00022801"/>
    </source>
</evidence>
<evidence type="ECO:0000256" key="3">
    <source>
        <dbReference type="ARBA" id="ARBA00022670"/>
    </source>
</evidence>
<dbReference type="EMBL" id="JALJOV010000025">
    <property type="protein sequence ID" value="KAK9868504.1"/>
    <property type="molecule type" value="Genomic_DNA"/>
</dbReference>
<dbReference type="GO" id="GO:0004222">
    <property type="term" value="F:metalloendopeptidase activity"/>
    <property type="evidence" value="ECO:0007669"/>
    <property type="project" value="InterPro"/>
</dbReference>
<dbReference type="Pfam" id="PF01432">
    <property type="entry name" value="Peptidase_M3"/>
    <property type="match status" value="1"/>
</dbReference>
<dbReference type="GO" id="GO:0005739">
    <property type="term" value="C:mitochondrion"/>
    <property type="evidence" value="ECO:0007669"/>
    <property type="project" value="UniProtKB-SubCell"/>
</dbReference>
<dbReference type="PANTHER" id="PTHR11804">
    <property type="entry name" value="PROTEASE M3 THIMET OLIGOPEPTIDASE-RELATED"/>
    <property type="match status" value="1"/>
</dbReference>
<reference evidence="12 13" key="1">
    <citation type="journal article" date="2024" name="Nat. Commun.">
        <title>Phylogenomics reveals the evolutionary origins of lichenization in chlorophyte algae.</title>
        <authorList>
            <person name="Puginier C."/>
            <person name="Libourel C."/>
            <person name="Otte J."/>
            <person name="Skaloud P."/>
            <person name="Haon M."/>
            <person name="Grisel S."/>
            <person name="Petersen M."/>
            <person name="Berrin J.G."/>
            <person name="Delaux P.M."/>
            <person name="Dal Grande F."/>
            <person name="Keller J."/>
        </authorList>
    </citation>
    <scope>NUCLEOTIDE SEQUENCE [LARGE SCALE GENOMIC DNA]</scope>
    <source>
        <strain evidence="12 13">SAG 2523</strain>
    </source>
</reference>
<dbReference type="GO" id="GO:0006518">
    <property type="term" value="P:peptide metabolic process"/>
    <property type="evidence" value="ECO:0007669"/>
    <property type="project" value="TreeGrafter"/>
</dbReference>
<keyword evidence="6 10" id="KW-0862">Zinc</keyword>
<comment type="caution">
    <text evidence="12">The sequence shown here is derived from an EMBL/GenBank/DDBJ whole genome shotgun (WGS) entry which is preliminary data.</text>
</comment>
<organism evidence="12 13">
    <name type="scientific">Apatococcus fuscideae</name>
    <dbReference type="NCBI Taxonomy" id="2026836"/>
    <lineage>
        <taxon>Eukaryota</taxon>
        <taxon>Viridiplantae</taxon>
        <taxon>Chlorophyta</taxon>
        <taxon>core chlorophytes</taxon>
        <taxon>Trebouxiophyceae</taxon>
        <taxon>Chlorellales</taxon>
        <taxon>Chlorellaceae</taxon>
        <taxon>Apatococcus</taxon>
    </lineage>
</organism>
<evidence type="ECO:0000256" key="8">
    <source>
        <dbReference type="ARBA" id="ARBA00023049"/>
    </source>
</evidence>
<dbReference type="InterPro" id="IPR045090">
    <property type="entry name" value="Pept_M3A_M3B"/>
</dbReference>
<keyword evidence="13" id="KW-1185">Reference proteome</keyword>
<sequence length="699" mass="76472">MIRALSGGPPSAAGLQVAFQIRSLQSCGLFGNRDLRAPEDWSQAADEAVGRCKQTIQELLASPVSPQTIRLVDDVSDTVCQITDSAEFCRLAHSDAAWRSAATDACINLSGFIQELNTSKPLYEALIQAVDCFEESHVHSQGSSADDEIGAGRVDVAATEHSAEGLWVAAGLRRDFEAAGINLPADRRDAADKLTAGIERLRMLIGWNATDPAQMAALDLDHAGHAAPLGTGQIRLDQASAGYLLTHEPDAGVRKQAFDAYYRTPAANDGLMHELMSERQSLAQLMGQRSFAHHMIGSHTLAGSPEAVHAFLDDLSEMLRPQASQELNVLLRLKQSVMSDSTCQLEPEDQLYLMSRAKAADSGGQLKLTLKGSLLGLSELLQRLFGVTLRHEDLAPGEGWGPDIFKYALIHRKDELLGHVYVDAFARPDKQTQAGHYTLRCGRRRLDGTYQLPLVALSLSFGPGPLSMRGLRTLFHEFGHVLNSLLSRTDFQHYSGTRGPLDMVEVPSHVMELFLEDPRVLQLMSRYSQHAQGGSASTVPLEEAASWQRRERKFEALSLQHQIFLSRVDQRLHGKDLPEAASTAAAIADIEKPMAVFPFAASGAPVHTRFTHLVSYSSRYYSYLYAECLAATIWQQLFQADPFDQDAGDHLRHTLLESGGAKHPLQIMLSVLGSEGLSPFSNGWGPTANALQARLNQTE</sequence>
<evidence type="ECO:0000256" key="4">
    <source>
        <dbReference type="ARBA" id="ARBA00022723"/>
    </source>
</evidence>
<protein>
    <recommendedName>
        <fullName evidence="11">Peptidase M3A/M3B catalytic domain-containing protein</fullName>
    </recommendedName>
</protein>
<evidence type="ECO:0000256" key="10">
    <source>
        <dbReference type="RuleBase" id="RU003435"/>
    </source>
</evidence>
<evidence type="ECO:0000256" key="9">
    <source>
        <dbReference type="ARBA" id="ARBA00023128"/>
    </source>
</evidence>
<evidence type="ECO:0000256" key="6">
    <source>
        <dbReference type="ARBA" id="ARBA00022833"/>
    </source>
</evidence>
<accession>A0AAW1TFV9</accession>
<gene>
    <name evidence="12" type="ORF">WJX84_007289</name>
</gene>
<keyword evidence="7" id="KW-0809">Transit peptide</keyword>
<dbReference type="PANTHER" id="PTHR11804:SF79">
    <property type="entry name" value="MITOCHONDRIAL INTERMEDIATE PEPTIDASE"/>
    <property type="match status" value="1"/>
</dbReference>
<proteinExistence type="inferred from homology"/>
<dbReference type="InterPro" id="IPR024077">
    <property type="entry name" value="Neurolysin/TOP_dom2"/>
</dbReference>
<keyword evidence="9" id="KW-0496">Mitochondrion</keyword>
<dbReference type="AlphaFoldDB" id="A0AAW1TFV9"/>
<evidence type="ECO:0000256" key="1">
    <source>
        <dbReference type="ARBA" id="ARBA00004173"/>
    </source>
</evidence>
<evidence type="ECO:0000256" key="2">
    <source>
        <dbReference type="ARBA" id="ARBA00006040"/>
    </source>
</evidence>
<comment type="cofactor">
    <cofactor evidence="10">
        <name>Zn(2+)</name>
        <dbReference type="ChEBI" id="CHEBI:29105"/>
    </cofactor>
    <text evidence="10">Binds 1 zinc ion.</text>
</comment>
<feature type="domain" description="Peptidase M3A/M3B catalytic" evidence="11">
    <location>
        <begin position="244"/>
        <end position="673"/>
    </location>
</feature>
<keyword evidence="8 10" id="KW-0482">Metalloprotease</keyword>
<dbReference type="GO" id="GO:0006508">
    <property type="term" value="P:proteolysis"/>
    <property type="evidence" value="ECO:0007669"/>
    <property type="project" value="UniProtKB-KW"/>
</dbReference>
<evidence type="ECO:0000313" key="13">
    <source>
        <dbReference type="Proteomes" id="UP001485043"/>
    </source>
</evidence>
<keyword evidence="3 10" id="KW-0645">Protease</keyword>
<keyword evidence="4 10" id="KW-0479">Metal-binding</keyword>
<dbReference type="GO" id="GO:0046872">
    <property type="term" value="F:metal ion binding"/>
    <property type="evidence" value="ECO:0007669"/>
    <property type="project" value="UniProtKB-UniRule"/>
</dbReference>
<evidence type="ECO:0000313" key="12">
    <source>
        <dbReference type="EMBL" id="KAK9868504.1"/>
    </source>
</evidence>
<dbReference type="SUPFAM" id="SSF55486">
    <property type="entry name" value="Metalloproteases ('zincins'), catalytic domain"/>
    <property type="match status" value="1"/>
</dbReference>
<keyword evidence="5 10" id="KW-0378">Hydrolase</keyword>
<dbReference type="InterPro" id="IPR033851">
    <property type="entry name" value="M3A_MIP"/>
</dbReference>
<evidence type="ECO:0000259" key="11">
    <source>
        <dbReference type="Pfam" id="PF01432"/>
    </source>
</evidence>
<name>A0AAW1TFV9_9CHLO</name>
<dbReference type="Gene3D" id="3.40.390.10">
    <property type="entry name" value="Collagenase (Catalytic Domain)"/>
    <property type="match status" value="1"/>
</dbReference>
<dbReference type="Gene3D" id="1.10.1370.10">
    <property type="entry name" value="Neurolysin, domain 3"/>
    <property type="match status" value="1"/>
</dbReference>
<dbReference type="InterPro" id="IPR024079">
    <property type="entry name" value="MetalloPept_cat_dom_sf"/>
</dbReference>
<dbReference type="Proteomes" id="UP001485043">
    <property type="component" value="Unassembled WGS sequence"/>
</dbReference>
<dbReference type="CDD" id="cd06457">
    <property type="entry name" value="M3A_MIP"/>
    <property type="match status" value="1"/>
</dbReference>
<comment type="subcellular location">
    <subcellularLocation>
        <location evidence="1">Mitochondrion</location>
    </subcellularLocation>
</comment>
<dbReference type="InterPro" id="IPR001567">
    <property type="entry name" value="Pept_M3A_M3B_dom"/>
</dbReference>
<comment type="similarity">
    <text evidence="2 10">Belongs to the peptidase M3 family.</text>
</comment>
<evidence type="ECO:0000256" key="7">
    <source>
        <dbReference type="ARBA" id="ARBA00022946"/>
    </source>
</evidence>